<dbReference type="Pfam" id="PF10300">
    <property type="entry name" value="Iml2-TPR_39"/>
    <property type="match status" value="1"/>
</dbReference>
<dbReference type="EMBL" id="GECU01030346">
    <property type="protein sequence ID" value="JAS77360.1"/>
    <property type="molecule type" value="Transcribed_RNA"/>
</dbReference>
<evidence type="ECO:0008006" key="2">
    <source>
        <dbReference type="Google" id="ProtNLM"/>
    </source>
</evidence>
<evidence type="ECO:0000313" key="1">
    <source>
        <dbReference type="EMBL" id="JAS77360.1"/>
    </source>
</evidence>
<dbReference type="SUPFAM" id="SSF48452">
    <property type="entry name" value="TPR-like"/>
    <property type="match status" value="1"/>
</dbReference>
<organism evidence="1">
    <name type="scientific">Homalodisca liturata</name>
    <dbReference type="NCBI Taxonomy" id="320908"/>
    <lineage>
        <taxon>Eukaryota</taxon>
        <taxon>Metazoa</taxon>
        <taxon>Ecdysozoa</taxon>
        <taxon>Arthropoda</taxon>
        <taxon>Hexapoda</taxon>
        <taxon>Insecta</taxon>
        <taxon>Pterygota</taxon>
        <taxon>Neoptera</taxon>
        <taxon>Paraneoptera</taxon>
        <taxon>Hemiptera</taxon>
        <taxon>Auchenorrhyncha</taxon>
        <taxon>Membracoidea</taxon>
        <taxon>Cicadellidae</taxon>
        <taxon>Cicadellinae</taxon>
        <taxon>Proconiini</taxon>
        <taxon>Homalodisca</taxon>
    </lineage>
</organism>
<dbReference type="AlphaFoldDB" id="A0A1B6HRS6"/>
<gene>
    <name evidence="1" type="ORF">g.31799</name>
</gene>
<dbReference type="PANTHER" id="PTHR31859">
    <property type="entry name" value="TETRATRICOPEPTIDE REPEAT PROTEIN 39 FAMILY MEMBER"/>
    <property type="match status" value="1"/>
</dbReference>
<sequence>MDVDDIEVDDEFEDAYESQPMPTSMDLDTAMQESRTAVHLFFNNKFDEAWELLRPWVGSSMYHTVGNAVFHFLEAVLTFEPESIQKASAALKQSIQLCNFYRKRQTLSESFGKMVKKQNYDHYTPEAIHAELCYAESLLLKSMLTFIEDESLVNFIKGGIKIRSCFNSYKECANILHQRHWTDETHKVHFESGVRMGIGAFNLMISLLPSRIIKLLEFIGFSGSKELGLKELHLGYDLKQGLRHVLSVMTLLSYHLITVYVLSHSDGDLQLCDEILKSQLKLYPEGAWFLYFKGRLELMRGNISDSCAWYIKSWNSQSVWPQFHHLCFWELMWAHSLALEWEQANVYATLLMKESKWSRTTYAYQKCSILLMSEDALSTEVQESIDTLMKNLPRWKKRVAGKSLPMEKFCIKKSERYWAQDRKLVLPVFELLYVWNMFKVLGKKWSLVEAVFIIVDKTLNLMNSGKLKISSAYEADNRGLLLLLKGGCLHQMNSPLQAEECLNSVLTLEKKIKEDHYLVPYALVQLGIIHFQQGAHQKAIQILEDAKKNYTGYSLESRLHFQIHSALLELNSKDKKGSHDVIESTHM</sequence>
<proteinExistence type="predicted"/>
<reference evidence="1" key="1">
    <citation type="submission" date="2015-11" db="EMBL/GenBank/DDBJ databases">
        <title>De novo transcriptome assembly of four potential Pierce s Disease insect vectors from Arizona vineyards.</title>
        <authorList>
            <person name="Tassone E.E."/>
        </authorList>
    </citation>
    <scope>NUCLEOTIDE SEQUENCE</scope>
</reference>
<dbReference type="Gene3D" id="1.25.40.10">
    <property type="entry name" value="Tetratricopeptide repeat domain"/>
    <property type="match status" value="1"/>
</dbReference>
<dbReference type="InterPro" id="IPR019412">
    <property type="entry name" value="IML2/TPR_39"/>
</dbReference>
<dbReference type="InterPro" id="IPR011990">
    <property type="entry name" value="TPR-like_helical_dom_sf"/>
</dbReference>
<dbReference type="PANTHER" id="PTHR31859:SF9">
    <property type="entry name" value="TETRATRICOPEPTIDE REPEAT PROTEIN 39B"/>
    <property type="match status" value="1"/>
</dbReference>
<accession>A0A1B6HRS6</accession>
<name>A0A1B6HRS6_9HEMI</name>
<protein>
    <recommendedName>
        <fullName evidence="2">Tetratricopeptide repeat protein 39B</fullName>
    </recommendedName>
</protein>